<dbReference type="KEGG" id="apes:FOC84_10570"/>
<dbReference type="Gene3D" id="3.40.50.720">
    <property type="entry name" value="NAD(P)-binding Rossmann-like Domain"/>
    <property type="match status" value="1"/>
</dbReference>
<evidence type="ECO:0000313" key="2">
    <source>
        <dbReference type="Proteomes" id="UP000500970"/>
    </source>
</evidence>
<evidence type="ECO:0000313" key="1">
    <source>
        <dbReference type="EMBL" id="QKH35361.1"/>
    </source>
</evidence>
<organism evidence="1 2">
    <name type="scientific">Achromobacter pestifer</name>
    <dbReference type="NCBI Taxonomy" id="1353889"/>
    <lineage>
        <taxon>Bacteria</taxon>
        <taxon>Pseudomonadati</taxon>
        <taxon>Pseudomonadota</taxon>
        <taxon>Betaproteobacteria</taxon>
        <taxon>Burkholderiales</taxon>
        <taxon>Alcaligenaceae</taxon>
        <taxon>Achromobacter</taxon>
    </lineage>
</organism>
<gene>
    <name evidence="1" type="ORF">FOC84_10570</name>
</gene>
<accession>A0A7D4I7D2</accession>
<reference evidence="1 2" key="1">
    <citation type="submission" date="2020-05" db="EMBL/GenBank/DDBJ databases">
        <title>FDA dAtabase for Regulatory Grade micrObial Sequences (FDA-ARGOS): Supporting development and validation of Infectious Disease Dx tests.</title>
        <authorList>
            <person name="Sproer C."/>
            <person name="Gronow S."/>
            <person name="Severitt S."/>
            <person name="Schroder I."/>
            <person name="Tallon L."/>
            <person name="Sadzewicz L."/>
            <person name="Zhao X."/>
            <person name="Vavikolanu K."/>
            <person name="Mehta A."/>
            <person name="Aluvathingal J."/>
            <person name="Nadendla S."/>
            <person name="Myers T."/>
            <person name="Yan Y."/>
            <person name="Sichtig H."/>
        </authorList>
    </citation>
    <scope>NUCLEOTIDE SEQUENCE [LARGE SCALE GENOMIC DNA]</scope>
    <source>
        <strain evidence="1 2">FDAARGOS_790</strain>
    </source>
</reference>
<dbReference type="Proteomes" id="UP000500970">
    <property type="component" value="Chromosome"/>
</dbReference>
<dbReference type="AlphaFoldDB" id="A0A7D4I7D2"/>
<dbReference type="RefSeq" id="WP_173144377.1">
    <property type="nucleotide sequence ID" value="NZ_CP053985.1"/>
</dbReference>
<protein>
    <submittedName>
        <fullName evidence="1">Uncharacterized protein</fullName>
    </submittedName>
</protein>
<sequence length="75" mass="8228">MSTAVDIAIAIGTTFAAALHEAGRPHLLCDRLARDQLTLEDGHRHLAVPGLLQINRDQIDRQMDLVFLVVKVAQS</sequence>
<name>A0A7D4I7D2_9BURK</name>
<dbReference type="EMBL" id="CP053985">
    <property type="protein sequence ID" value="QKH35361.1"/>
    <property type="molecule type" value="Genomic_DNA"/>
</dbReference>
<keyword evidence="2" id="KW-1185">Reference proteome</keyword>
<proteinExistence type="predicted"/>